<evidence type="ECO:0000313" key="2">
    <source>
        <dbReference type="Proteomes" id="UP000823561"/>
    </source>
</evidence>
<reference evidence="1" key="1">
    <citation type="submission" date="2020-10" db="EMBL/GenBank/DDBJ databases">
        <title>Chromosome-scale genome assembly of the Allis shad, Alosa alosa.</title>
        <authorList>
            <person name="Margot Z."/>
            <person name="Christophe K."/>
            <person name="Cabau C."/>
            <person name="Louis A."/>
            <person name="Berthelot C."/>
            <person name="Parey E."/>
            <person name="Roest Crollius H."/>
            <person name="Montfort J."/>
            <person name="Robinson-Rechavi M."/>
            <person name="Bucao C."/>
            <person name="Bouchez O."/>
            <person name="Gislard M."/>
            <person name="Lluch J."/>
            <person name="Milhes M."/>
            <person name="Lampietro C."/>
            <person name="Lopez Roques C."/>
            <person name="Donnadieu C."/>
            <person name="Braasch I."/>
            <person name="Desvignes T."/>
            <person name="Postlethwait J."/>
            <person name="Bobe J."/>
            <person name="Guiguen Y."/>
        </authorList>
    </citation>
    <scope>NUCLEOTIDE SEQUENCE</scope>
    <source>
        <strain evidence="1">M-15738</strain>
        <tissue evidence="1">Blood</tissue>
    </source>
</reference>
<proteinExistence type="predicted"/>
<dbReference type="AlphaFoldDB" id="A0AAV6GKL9"/>
<name>A0AAV6GKL9_9TELE</name>
<keyword evidence="2" id="KW-1185">Reference proteome</keyword>
<organism evidence="1 2">
    <name type="scientific">Alosa alosa</name>
    <name type="common">allis shad</name>
    <dbReference type="NCBI Taxonomy" id="278164"/>
    <lineage>
        <taxon>Eukaryota</taxon>
        <taxon>Metazoa</taxon>
        <taxon>Chordata</taxon>
        <taxon>Craniata</taxon>
        <taxon>Vertebrata</taxon>
        <taxon>Euteleostomi</taxon>
        <taxon>Actinopterygii</taxon>
        <taxon>Neopterygii</taxon>
        <taxon>Teleostei</taxon>
        <taxon>Clupei</taxon>
        <taxon>Clupeiformes</taxon>
        <taxon>Clupeoidei</taxon>
        <taxon>Clupeidae</taxon>
        <taxon>Alosa</taxon>
    </lineage>
</organism>
<dbReference type="Proteomes" id="UP000823561">
    <property type="component" value="Chromosome 10"/>
</dbReference>
<evidence type="ECO:0000313" key="1">
    <source>
        <dbReference type="EMBL" id="KAG5274547.1"/>
    </source>
</evidence>
<dbReference type="EMBL" id="JADWDJ010000010">
    <property type="protein sequence ID" value="KAG5274547.1"/>
    <property type="molecule type" value="Genomic_DNA"/>
</dbReference>
<gene>
    <name evidence="1" type="ORF">AALO_G00137500</name>
</gene>
<protein>
    <submittedName>
        <fullName evidence="1">Uncharacterized protein</fullName>
    </submittedName>
</protein>
<comment type="caution">
    <text evidence="1">The sequence shown here is derived from an EMBL/GenBank/DDBJ whole genome shotgun (WGS) entry which is preliminary data.</text>
</comment>
<sequence>MCRPLSHDPAALIGSQMPRASRRSINRSLSAFRKSISLRTILLTATSTCSTETKTSGNMPEYTNILLQDSIKAQTPRCKLQRLESKCLRTVEKLRAALEEHLQNGVPTAEMLEKTVSLLTLKKALLFPNGYSRCSRDILRLFPSPDDDITPLLCQN</sequence>
<accession>A0AAV6GKL9</accession>